<feature type="compositionally biased region" description="Low complexity" evidence="1">
    <location>
        <begin position="493"/>
        <end position="502"/>
    </location>
</feature>
<dbReference type="Proteomes" id="UP001597097">
    <property type="component" value="Unassembled WGS sequence"/>
</dbReference>
<feature type="region of interest" description="Disordered" evidence="1">
    <location>
        <begin position="438"/>
        <end position="504"/>
    </location>
</feature>
<evidence type="ECO:0000313" key="3">
    <source>
        <dbReference type="Proteomes" id="UP001597097"/>
    </source>
</evidence>
<proteinExistence type="predicted"/>
<comment type="caution">
    <text evidence="2">The sequence shown here is derived from an EMBL/GenBank/DDBJ whole genome shotgun (WGS) entry which is preliminary data.</text>
</comment>
<evidence type="ECO:0000313" key="2">
    <source>
        <dbReference type="EMBL" id="MFD1547178.1"/>
    </source>
</evidence>
<accession>A0ABW4GWG0</accession>
<evidence type="ECO:0000256" key="1">
    <source>
        <dbReference type="SAM" id="MobiDB-lite"/>
    </source>
</evidence>
<reference evidence="3" key="1">
    <citation type="journal article" date="2019" name="Int. J. Syst. Evol. Microbiol.">
        <title>The Global Catalogue of Microorganisms (GCM) 10K type strain sequencing project: providing services to taxonomists for standard genome sequencing and annotation.</title>
        <authorList>
            <consortium name="The Broad Institute Genomics Platform"/>
            <consortium name="The Broad Institute Genome Sequencing Center for Infectious Disease"/>
            <person name="Wu L."/>
            <person name="Ma J."/>
        </authorList>
    </citation>
    <scope>NUCLEOTIDE SEQUENCE [LARGE SCALE GENOMIC DNA]</scope>
    <source>
        <strain evidence="3">CGMCC 1.15399</strain>
    </source>
</reference>
<name>A0ABW4GWG0_9ACTN</name>
<keyword evidence="3" id="KW-1185">Reference proteome</keyword>
<protein>
    <submittedName>
        <fullName evidence="2">DUF3987 domain-containing protein</fullName>
    </submittedName>
</protein>
<gene>
    <name evidence="2" type="ORF">ACFSJ0_59805</name>
</gene>
<dbReference type="RefSeq" id="WP_219532540.1">
    <property type="nucleotide sequence ID" value="NZ_JAHKRM010000014.1"/>
</dbReference>
<dbReference type="EMBL" id="JBHUCM010000072">
    <property type="protein sequence ID" value="MFD1547178.1"/>
    <property type="molecule type" value="Genomic_DNA"/>
</dbReference>
<organism evidence="2 3">
    <name type="scientific">Nonomuraea guangzhouensis</name>
    <dbReference type="NCBI Taxonomy" id="1291555"/>
    <lineage>
        <taxon>Bacteria</taxon>
        <taxon>Bacillati</taxon>
        <taxon>Actinomycetota</taxon>
        <taxon>Actinomycetes</taxon>
        <taxon>Streptosporangiales</taxon>
        <taxon>Streptosporangiaceae</taxon>
        <taxon>Nonomuraea</taxon>
    </lineage>
</organism>
<feature type="region of interest" description="Disordered" evidence="1">
    <location>
        <begin position="534"/>
        <end position="568"/>
    </location>
</feature>
<sequence>MQSNTVAARPQVSPVVYSGLLGRIVQTITPHSEADPVGILGALLSAFSSAITNLPQVVYGTQCQTLSTWIVLIGNTGMGRKGTATRAALQVVKGALPDWAKSTVLEGCPQSGPAYVSTLADMNGNALMIEEEFADLLKVSARYKSFGKAIRRSWEGASISNRTKEAVIHVDAPHVSIIGNVTPAEFAGSIGKADRAGGTLNRFLCLFVERSKKIKLSEQISVYAWSELMRPLVREFRNAVAFARDVEEVTVSRSAMALWDDQLSEMIDSMTLGREAMEQFAARAADYVWRLSALYALADRRDEITTRDLEAATGLVSYMCDSVTYLSPDVANAGGSAEETVGTRVEQFIKAAGSEGVNSTALFRKFGRKAAEMNEIISELPSVTMTKVQPQGGGRPALVYRYEAPEETADRSNELTDSEGEELPEILMDEIHDSVEEPAELATTEEATPEEEAAPEEETQPTPYYLSDDEWDEIDAAQSVTPERETAPEPEPVEQVTEEPAVSSEAVKAFLSSEAGAEMLQEILMSMMAKQAAASTPQTATVTKAKAPRRSRAKGNAEALFQAPEIAA</sequence>
<feature type="compositionally biased region" description="Acidic residues" evidence="1">
    <location>
        <begin position="447"/>
        <end position="459"/>
    </location>
</feature>